<dbReference type="eggNOG" id="COG2768">
    <property type="taxonomic scope" value="Bacteria"/>
</dbReference>
<evidence type="ECO:0000313" key="7">
    <source>
        <dbReference type="Proteomes" id="UP000007488"/>
    </source>
</evidence>
<evidence type="ECO:0000256" key="4">
    <source>
        <dbReference type="ARBA" id="ARBA00023014"/>
    </source>
</evidence>
<keyword evidence="7" id="KW-1185">Reference proteome</keyword>
<evidence type="ECO:0000256" key="1">
    <source>
        <dbReference type="ARBA" id="ARBA00022485"/>
    </source>
</evidence>
<dbReference type="RefSeq" id="WP_013625503.1">
    <property type="nucleotide sequence ID" value="NC_015172.1"/>
</dbReference>
<keyword evidence="2" id="KW-0479">Metal-binding</keyword>
<dbReference type="HOGENOM" id="CLU_158022_0_0_9"/>
<keyword evidence="4" id="KW-0411">Iron-sulfur</keyword>
<dbReference type="AlphaFoldDB" id="F0SUS2"/>
<keyword evidence="3" id="KW-0408">Iron</keyword>
<dbReference type="PROSITE" id="PS51379">
    <property type="entry name" value="4FE4S_FER_2"/>
    <property type="match status" value="2"/>
</dbReference>
<dbReference type="STRING" id="645991.Sgly_2351"/>
<dbReference type="Proteomes" id="UP000007488">
    <property type="component" value="Chromosome"/>
</dbReference>
<feature type="domain" description="4Fe-4S ferredoxin-type" evidence="5">
    <location>
        <begin position="8"/>
        <end position="38"/>
    </location>
</feature>
<dbReference type="PROSITE" id="PS00198">
    <property type="entry name" value="4FE4S_FER_1"/>
    <property type="match status" value="1"/>
</dbReference>
<evidence type="ECO:0000256" key="2">
    <source>
        <dbReference type="ARBA" id="ARBA00022723"/>
    </source>
</evidence>
<evidence type="ECO:0000313" key="6">
    <source>
        <dbReference type="EMBL" id="ADY56638.1"/>
    </source>
</evidence>
<dbReference type="OrthoDB" id="9804603at2"/>
<gene>
    <name evidence="6" type="ordered locus">Sgly_2351</name>
</gene>
<feature type="domain" description="4Fe-4S ferredoxin-type" evidence="5">
    <location>
        <begin position="39"/>
        <end position="69"/>
    </location>
</feature>
<accession>F0SUS2</accession>
<dbReference type="GO" id="GO:0051539">
    <property type="term" value="F:4 iron, 4 sulfur cluster binding"/>
    <property type="evidence" value="ECO:0007669"/>
    <property type="project" value="UniProtKB-KW"/>
</dbReference>
<dbReference type="PANTHER" id="PTHR43687:SF4">
    <property type="entry name" value="BLR5484 PROTEIN"/>
    <property type="match status" value="1"/>
</dbReference>
<dbReference type="GO" id="GO:0046872">
    <property type="term" value="F:metal ion binding"/>
    <property type="evidence" value="ECO:0007669"/>
    <property type="project" value="UniProtKB-KW"/>
</dbReference>
<dbReference type="EMBL" id="CP002547">
    <property type="protein sequence ID" value="ADY56638.1"/>
    <property type="molecule type" value="Genomic_DNA"/>
</dbReference>
<keyword evidence="1" id="KW-0004">4Fe-4S</keyword>
<dbReference type="InterPro" id="IPR017900">
    <property type="entry name" value="4Fe4S_Fe_S_CS"/>
</dbReference>
<dbReference type="Pfam" id="PF13187">
    <property type="entry name" value="Fer4_9"/>
    <property type="match status" value="1"/>
</dbReference>
<dbReference type="Gene3D" id="3.30.70.20">
    <property type="match status" value="1"/>
</dbReference>
<sequence>MKHRYLKNVATLNLLVEKCVGCERCTEVCPHGVFGIADKRAKLKDRDSCMECGACAMNCPVNAISVEASVGCAAAIIRGWFTGSEPSCDCSGSGDCC</sequence>
<organism evidence="6 7">
    <name type="scientific">Syntrophobotulus glycolicus (strain DSM 8271 / FlGlyR)</name>
    <dbReference type="NCBI Taxonomy" id="645991"/>
    <lineage>
        <taxon>Bacteria</taxon>
        <taxon>Bacillati</taxon>
        <taxon>Bacillota</taxon>
        <taxon>Clostridia</taxon>
        <taxon>Eubacteriales</taxon>
        <taxon>Desulfitobacteriaceae</taxon>
        <taxon>Syntrophobotulus</taxon>
    </lineage>
</organism>
<dbReference type="InterPro" id="IPR050572">
    <property type="entry name" value="Fe-S_Ferredoxin"/>
</dbReference>
<evidence type="ECO:0000256" key="3">
    <source>
        <dbReference type="ARBA" id="ARBA00023004"/>
    </source>
</evidence>
<dbReference type="PANTHER" id="PTHR43687">
    <property type="entry name" value="ADENYLYLSULFATE REDUCTASE, BETA SUBUNIT"/>
    <property type="match status" value="1"/>
</dbReference>
<proteinExistence type="predicted"/>
<reference evidence="6 7" key="1">
    <citation type="journal article" date="2011" name="Stand. Genomic Sci.">
        <title>Complete genome sequence of Syntrophobotulus glycolicus type strain (FlGlyR).</title>
        <authorList>
            <person name="Han C."/>
            <person name="Mwirichia R."/>
            <person name="Chertkov O."/>
            <person name="Held B."/>
            <person name="Lapidus A."/>
            <person name="Nolan M."/>
            <person name="Lucas S."/>
            <person name="Hammon N."/>
            <person name="Deshpande S."/>
            <person name="Cheng J.F."/>
            <person name="Tapia R."/>
            <person name="Goodwin L."/>
            <person name="Pitluck S."/>
            <person name="Huntemann M."/>
            <person name="Liolios K."/>
            <person name="Ivanova N."/>
            <person name="Pagani I."/>
            <person name="Mavromatis K."/>
            <person name="Ovchinikova G."/>
            <person name="Pati A."/>
            <person name="Chen A."/>
            <person name="Palaniappan K."/>
            <person name="Land M."/>
            <person name="Hauser L."/>
            <person name="Brambilla E.M."/>
            <person name="Rohde M."/>
            <person name="Spring S."/>
            <person name="Sikorski J."/>
            <person name="Goker M."/>
            <person name="Woyke T."/>
            <person name="Bristow J."/>
            <person name="Eisen J.A."/>
            <person name="Markowitz V."/>
            <person name="Hugenholtz P."/>
            <person name="Kyrpides N.C."/>
            <person name="Klenk H.P."/>
            <person name="Detter J.C."/>
        </authorList>
    </citation>
    <scope>NUCLEOTIDE SEQUENCE [LARGE SCALE GENOMIC DNA]</scope>
    <source>
        <strain evidence="7">DSM 8271 / FlGlyR</strain>
    </source>
</reference>
<protein>
    <submittedName>
        <fullName evidence="6">4Fe-4S ferredoxin iron-sulfur binding domain protein</fullName>
    </submittedName>
</protein>
<dbReference type="KEGG" id="sgy:Sgly_2351"/>
<evidence type="ECO:0000259" key="5">
    <source>
        <dbReference type="PROSITE" id="PS51379"/>
    </source>
</evidence>
<dbReference type="NCBIfam" id="NF040864">
    <property type="entry name" value="HgcB_ferredoxin"/>
    <property type="match status" value="1"/>
</dbReference>
<reference evidence="7" key="2">
    <citation type="submission" date="2011-02" db="EMBL/GenBank/DDBJ databases">
        <title>The complete genome of Syntrophobotulus glycolicus DSM 8271.</title>
        <authorList>
            <person name="Lucas S."/>
            <person name="Copeland A."/>
            <person name="Lapidus A."/>
            <person name="Bruce D."/>
            <person name="Goodwin L."/>
            <person name="Pitluck S."/>
            <person name="Kyrpides N."/>
            <person name="Mavromatis K."/>
            <person name="Pagani I."/>
            <person name="Ivanova N."/>
            <person name="Mikhailova N."/>
            <person name="Chertkov O."/>
            <person name="Held B."/>
            <person name="Detter J.C."/>
            <person name="Tapia R."/>
            <person name="Han C."/>
            <person name="Land M."/>
            <person name="Hauser L."/>
            <person name="Markowitz V."/>
            <person name="Cheng J.-F."/>
            <person name="Hugenholtz P."/>
            <person name="Woyke T."/>
            <person name="Wu D."/>
            <person name="Spring S."/>
            <person name="Schroeder M."/>
            <person name="Brambilla E."/>
            <person name="Klenk H.-P."/>
            <person name="Eisen J.A."/>
        </authorList>
    </citation>
    <scope>NUCLEOTIDE SEQUENCE [LARGE SCALE GENOMIC DNA]</scope>
    <source>
        <strain evidence="7">DSM 8271 / FlGlyR</strain>
    </source>
</reference>
<dbReference type="InterPro" id="IPR017896">
    <property type="entry name" value="4Fe4S_Fe-S-bd"/>
</dbReference>
<dbReference type="SUPFAM" id="SSF54862">
    <property type="entry name" value="4Fe-4S ferredoxins"/>
    <property type="match status" value="1"/>
</dbReference>
<name>F0SUS2_SYNGF</name>